<dbReference type="RefSeq" id="WP_189938681.1">
    <property type="nucleotide sequence ID" value="NZ_BNCD01000034.1"/>
</dbReference>
<sequence>MPDLTPHELELLAEAAQFRGYTPRDDVPEPDQGPTGPAGASAPPPARTEPDRTLPLPLPPTDE</sequence>
<dbReference type="Proteomes" id="UP000603708">
    <property type="component" value="Unassembled WGS sequence"/>
</dbReference>
<dbReference type="EMBL" id="BNCD01000034">
    <property type="protein sequence ID" value="GHH88245.1"/>
    <property type="molecule type" value="Genomic_DNA"/>
</dbReference>
<feature type="region of interest" description="Disordered" evidence="1">
    <location>
        <begin position="18"/>
        <end position="63"/>
    </location>
</feature>
<organism evidence="2 3">
    <name type="scientific">Streptomyces sulfonofaciens</name>
    <dbReference type="NCBI Taxonomy" id="68272"/>
    <lineage>
        <taxon>Bacteria</taxon>
        <taxon>Bacillati</taxon>
        <taxon>Actinomycetota</taxon>
        <taxon>Actinomycetes</taxon>
        <taxon>Kitasatosporales</taxon>
        <taxon>Streptomycetaceae</taxon>
        <taxon>Streptomyces</taxon>
    </lineage>
</organism>
<reference evidence="2" key="2">
    <citation type="submission" date="2020-09" db="EMBL/GenBank/DDBJ databases">
        <authorList>
            <person name="Sun Q."/>
            <person name="Ohkuma M."/>
        </authorList>
    </citation>
    <scope>NUCLEOTIDE SEQUENCE</scope>
    <source>
        <strain evidence="2">JCM 5069</strain>
    </source>
</reference>
<comment type="caution">
    <text evidence="2">The sequence shown here is derived from an EMBL/GenBank/DDBJ whole genome shotgun (WGS) entry which is preliminary data.</text>
</comment>
<evidence type="ECO:0000256" key="1">
    <source>
        <dbReference type="SAM" id="MobiDB-lite"/>
    </source>
</evidence>
<evidence type="ECO:0000313" key="2">
    <source>
        <dbReference type="EMBL" id="GHH88245.1"/>
    </source>
</evidence>
<dbReference type="AlphaFoldDB" id="A0A919GQY8"/>
<evidence type="ECO:0000313" key="3">
    <source>
        <dbReference type="Proteomes" id="UP000603708"/>
    </source>
</evidence>
<reference evidence="2" key="1">
    <citation type="journal article" date="2014" name="Int. J. Syst. Evol. Microbiol.">
        <title>Complete genome sequence of Corynebacterium casei LMG S-19264T (=DSM 44701T), isolated from a smear-ripened cheese.</title>
        <authorList>
            <consortium name="US DOE Joint Genome Institute (JGI-PGF)"/>
            <person name="Walter F."/>
            <person name="Albersmeier A."/>
            <person name="Kalinowski J."/>
            <person name="Ruckert C."/>
        </authorList>
    </citation>
    <scope>NUCLEOTIDE SEQUENCE</scope>
    <source>
        <strain evidence="2">JCM 5069</strain>
    </source>
</reference>
<gene>
    <name evidence="2" type="ORF">GCM10018793_67230</name>
</gene>
<protein>
    <submittedName>
        <fullName evidence="2">Uncharacterized protein</fullName>
    </submittedName>
</protein>
<accession>A0A919GQY8</accession>
<keyword evidence="3" id="KW-1185">Reference proteome</keyword>
<name>A0A919GQY8_9ACTN</name>
<proteinExistence type="predicted"/>